<sequence>MLGSWLDYFPQAVIKKEVGKVERKVLGQEGSSHFGKKIKKIKIKKVKIETVVENRNLGYQLGRLDLKCVLKKRKTATNKHVQSSSLLFSSLLPAAFRAFFPFLFSPSADPITILLQSCRLSNSQHLA</sequence>
<evidence type="ECO:0000313" key="1">
    <source>
        <dbReference type="EMBL" id="CAK9313363.1"/>
    </source>
</evidence>
<proteinExistence type="predicted"/>
<evidence type="ECO:0000313" key="2">
    <source>
        <dbReference type="Proteomes" id="UP001642487"/>
    </source>
</evidence>
<keyword evidence="2" id="KW-1185">Reference proteome</keyword>
<gene>
    <name evidence="1" type="ORF">CITCOLO1_LOCUS5077</name>
</gene>
<accession>A0ABP0XYX8</accession>
<name>A0ABP0XYX8_9ROSI</name>
<reference evidence="1 2" key="1">
    <citation type="submission" date="2024-03" db="EMBL/GenBank/DDBJ databases">
        <authorList>
            <person name="Gkanogiannis A."/>
            <person name="Becerra Lopez-Lavalle L."/>
        </authorList>
    </citation>
    <scope>NUCLEOTIDE SEQUENCE [LARGE SCALE GENOMIC DNA]</scope>
</reference>
<dbReference type="EMBL" id="OZ021745">
    <property type="protein sequence ID" value="CAK9313363.1"/>
    <property type="molecule type" value="Genomic_DNA"/>
</dbReference>
<protein>
    <submittedName>
        <fullName evidence="1">Uncharacterized protein</fullName>
    </submittedName>
</protein>
<organism evidence="1 2">
    <name type="scientific">Citrullus colocynthis</name>
    <name type="common">colocynth</name>
    <dbReference type="NCBI Taxonomy" id="252529"/>
    <lineage>
        <taxon>Eukaryota</taxon>
        <taxon>Viridiplantae</taxon>
        <taxon>Streptophyta</taxon>
        <taxon>Embryophyta</taxon>
        <taxon>Tracheophyta</taxon>
        <taxon>Spermatophyta</taxon>
        <taxon>Magnoliopsida</taxon>
        <taxon>eudicotyledons</taxon>
        <taxon>Gunneridae</taxon>
        <taxon>Pentapetalae</taxon>
        <taxon>rosids</taxon>
        <taxon>fabids</taxon>
        <taxon>Cucurbitales</taxon>
        <taxon>Cucurbitaceae</taxon>
        <taxon>Benincaseae</taxon>
        <taxon>Citrullus</taxon>
    </lineage>
</organism>
<dbReference type="Proteomes" id="UP001642487">
    <property type="component" value="Chromosome 11"/>
</dbReference>